<dbReference type="EMBL" id="JBHSNY010000004">
    <property type="protein sequence ID" value="MFC5634411.1"/>
    <property type="molecule type" value="Genomic_DNA"/>
</dbReference>
<dbReference type="Proteomes" id="UP001596154">
    <property type="component" value="Unassembled WGS sequence"/>
</dbReference>
<evidence type="ECO:0008006" key="4">
    <source>
        <dbReference type="Google" id="ProtNLM"/>
    </source>
</evidence>
<keyword evidence="3" id="KW-1185">Reference proteome</keyword>
<sequence>MGVFARLLRRSKATGEAPATEAAAETSATGPAAEEKSEAAEAKGSSSEAAGTTGTEPTADSAQGTGTEGVEIPRQQSTEEAADNEAGEGARA</sequence>
<feature type="compositionally biased region" description="Low complexity" evidence="1">
    <location>
        <begin position="14"/>
        <end position="32"/>
    </location>
</feature>
<reference evidence="3" key="1">
    <citation type="journal article" date="2019" name="Int. J. Syst. Evol. Microbiol.">
        <title>The Global Catalogue of Microorganisms (GCM) 10K type strain sequencing project: providing services to taxonomists for standard genome sequencing and annotation.</title>
        <authorList>
            <consortium name="The Broad Institute Genomics Platform"/>
            <consortium name="The Broad Institute Genome Sequencing Center for Infectious Disease"/>
            <person name="Wu L."/>
            <person name="Ma J."/>
        </authorList>
    </citation>
    <scope>NUCLEOTIDE SEQUENCE [LARGE SCALE GENOMIC DNA]</scope>
    <source>
        <strain evidence="3">CGMCC 4.7248</strain>
    </source>
</reference>
<feature type="region of interest" description="Disordered" evidence="1">
    <location>
        <begin position="1"/>
        <end position="92"/>
    </location>
</feature>
<comment type="caution">
    <text evidence="2">The sequence shown here is derived from an EMBL/GenBank/DDBJ whole genome shotgun (WGS) entry which is preliminary data.</text>
</comment>
<accession>A0ABW0UR69</accession>
<proteinExistence type="predicted"/>
<gene>
    <name evidence="2" type="ORF">ACFPZJ_11605</name>
</gene>
<protein>
    <recommendedName>
        <fullName evidence="4">Gliding motility protein</fullName>
    </recommendedName>
</protein>
<dbReference type="RefSeq" id="WP_381020244.1">
    <property type="nucleotide sequence ID" value="NZ_JBHSNY010000004.1"/>
</dbReference>
<feature type="compositionally biased region" description="Low complexity" evidence="1">
    <location>
        <begin position="42"/>
        <end position="59"/>
    </location>
</feature>
<organism evidence="2 3">
    <name type="scientific">Streptomyces bullii</name>
    <dbReference type="NCBI Taxonomy" id="349910"/>
    <lineage>
        <taxon>Bacteria</taxon>
        <taxon>Bacillati</taxon>
        <taxon>Actinomycetota</taxon>
        <taxon>Actinomycetes</taxon>
        <taxon>Kitasatosporales</taxon>
        <taxon>Streptomycetaceae</taxon>
        <taxon>Streptomyces</taxon>
    </lineage>
</organism>
<evidence type="ECO:0000313" key="3">
    <source>
        <dbReference type="Proteomes" id="UP001596154"/>
    </source>
</evidence>
<name>A0ABW0UR69_9ACTN</name>
<evidence type="ECO:0000313" key="2">
    <source>
        <dbReference type="EMBL" id="MFC5634411.1"/>
    </source>
</evidence>
<evidence type="ECO:0000256" key="1">
    <source>
        <dbReference type="SAM" id="MobiDB-lite"/>
    </source>
</evidence>